<comment type="subunit">
    <text evidence="9">Homodimer.</text>
</comment>
<dbReference type="InterPro" id="IPR050097">
    <property type="entry name" value="Ferredoxin-NADP_redctase_2"/>
</dbReference>
<dbReference type="KEGG" id="snay:FZC37_01745"/>
<proteinExistence type="inferred from homology"/>
<comment type="cofactor">
    <cofactor evidence="10">
        <name>FAD</name>
        <dbReference type="ChEBI" id="CHEBI:57692"/>
    </cofactor>
    <text evidence="10">Binds 1 FAD per subunit.</text>
</comment>
<comment type="similarity">
    <text evidence="1 9">Belongs to the class-II pyridine nucleotide-disulfide oxidoreductase family.</text>
</comment>
<keyword evidence="13" id="KW-1185">Reference proteome</keyword>
<protein>
    <recommendedName>
        <fullName evidence="2 9">Thioredoxin reductase</fullName>
        <ecNumber evidence="9">1.8.1.9</ecNumber>
    </recommendedName>
</protein>
<feature type="domain" description="FAD/NAD(P)-binding" evidence="11">
    <location>
        <begin position="4"/>
        <end position="293"/>
    </location>
</feature>
<evidence type="ECO:0000256" key="10">
    <source>
        <dbReference type="RuleBase" id="RU003881"/>
    </source>
</evidence>
<evidence type="ECO:0000313" key="13">
    <source>
        <dbReference type="Proteomes" id="UP000323844"/>
    </source>
</evidence>
<reference evidence="12 13" key="1">
    <citation type="submission" date="2019-08" db="EMBL/GenBank/DDBJ databases">
        <title>Highly reduced genomes of protist endosymbionts show evolutionary convergence.</title>
        <authorList>
            <person name="George E."/>
            <person name="Husnik F."/>
            <person name="Tashyreva D."/>
            <person name="Prokopchuk G."/>
            <person name="Horak A."/>
            <person name="Kwong W.K."/>
            <person name="Lukes J."/>
            <person name="Keeling P.J."/>
        </authorList>
    </citation>
    <scope>NUCLEOTIDE SEQUENCE [LARGE SCALE GENOMIC DNA]</scope>
    <source>
        <strain evidence="12">1621</strain>
    </source>
</reference>
<dbReference type="PROSITE" id="PS00573">
    <property type="entry name" value="PYRIDINE_REDOX_2"/>
    <property type="match status" value="1"/>
</dbReference>
<dbReference type="EMBL" id="CP043312">
    <property type="protein sequence ID" value="QEK39651.1"/>
    <property type="molecule type" value="Genomic_DNA"/>
</dbReference>
<evidence type="ECO:0000256" key="4">
    <source>
        <dbReference type="ARBA" id="ARBA00022827"/>
    </source>
</evidence>
<dbReference type="GO" id="GO:0005737">
    <property type="term" value="C:cytoplasm"/>
    <property type="evidence" value="ECO:0007669"/>
    <property type="project" value="InterPro"/>
</dbReference>
<evidence type="ECO:0000256" key="3">
    <source>
        <dbReference type="ARBA" id="ARBA00022630"/>
    </source>
</evidence>
<evidence type="ECO:0000256" key="9">
    <source>
        <dbReference type="RuleBase" id="RU003880"/>
    </source>
</evidence>
<dbReference type="InterPro" id="IPR023753">
    <property type="entry name" value="FAD/NAD-binding_dom"/>
</dbReference>
<evidence type="ECO:0000256" key="2">
    <source>
        <dbReference type="ARBA" id="ARBA00018719"/>
    </source>
</evidence>
<sequence length="306" mass="33120">MEQKVLIIGSGPAGCTAALYCARFGLEPLMFLGRQEGGQLSITTDVENYPGFIDGVLGPDLMSNMIKQAQRFGTKTIARDIKKICVDKRPFAVIDDTDEKHSAQSIIITTGAQAKWLGLESEKRYLGFGVSSCATCDGFFFKDQDVIVVGGGNTAVEEALYLNGLVRSVTLIHRRNTLRAEKIMQERLFREKKVRILWNSVLKEVIGDGKSVTGARIADVTSGDEREINVQGIFIAIGHSPNTSLVKGQINCDSEGYILTKANSTQTNIPGVFAAGDVQDKIFRQAVTAAGTGCMAAIEAEKFLSS</sequence>
<evidence type="ECO:0000256" key="6">
    <source>
        <dbReference type="ARBA" id="ARBA00023002"/>
    </source>
</evidence>
<evidence type="ECO:0000313" key="12">
    <source>
        <dbReference type="EMBL" id="QEK39651.1"/>
    </source>
</evidence>
<dbReference type="Gene3D" id="3.50.50.60">
    <property type="entry name" value="FAD/NAD(P)-binding domain"/>
    <property type="match status" value="2"/>
</dbReference>
<accession>A0A5C0UJ67</accession>
<evidence type="ECO:0000256" key="7">
    <source>
        <dbReference type="ARBA" id="ARBA00023157"/>
    </source>
</evidence>
<organism evidence="12 13">
    <name type="scientific">Candidatus Sneabacter namystus</name>
    <dbReference type="NCBI Taxonomy" id="2601646"/>
    <lineage>
        <taxon>Bacteria</taxon>
        <taxon>Pseudomonadati</taxon>
        <taxon>Pseudomonadota</taxon>
        <taxon>Alphaproteobacteria</taxon>
        <taxon>Rickettsiales</taxon>
        <taxon>Rickettsiaceae</taxon>
        <taxon>Rickettsieae</taxon>
        <taxon>Candidatus Sneabacter</taxon>
    </lineage>
</organism>
<keyword evidence="8 9" id="KW-0676">Redox-active center</keyword>
<dbReference type="GO" id="GO:0019430">
    <property type="term" value="P:removal of superoxide radicals"/>
    <property type="evidence" value="ECO:0007669"/>
    <property type="project" value="UniProtKB-UniRule"/>
</dbReference>
<dbReference type="OrthoDB" id="9806179at2"/>
<evidence type="ECO:0000256" key="5">
    <source>
        <dbReference type="ARBA" id="ARBA00022857"/>
    </source>
</evidence>
<dbReference type="Pfam" id="PF07992">
    <property type="entry name" value="Pyr_redox_2"/>
    <property type="match status" value="1"/>
</dbReference>
<dbReference type="InterPro" id="IPR005982">
    <property type="entry name" value="Thioredox_Rdtase"/>
</dbReference>
<dbReference type="GO" id="GO:0004791">
    <property type="term" value="F:thioredoxin-disulfide reductase (NADPH) activity"/>
    <property type="evidence" value="ECO:0007669"/>
    <property type="project" value="UniProtKB-UniRule"/>
</dbReference>
<keyword evidence="5 10" id="KW-0521">NADP</keyword>
<dbReference type="InterPro" id="IPR036188">
    <property type="entry name" value="FAD/NAD-bd_sf"/>
</dbReference>
<evidence type="ECO:0000259" key="11">
    <source>
        <dbReference type="Pfam" id="PF07992"/>
    </source>
</evidence>
<keyword evidence="6 9" id="KW-0560">Oxidoreductase</keyword>
<dbReference type="InterPro" id="IPR008255">
    <property type="entry name" value="Pyr_nucl-diS_OxRdtase_2_AS"/>
</dbReference>
<evidence type="ECO:0000256" key="8">
    <source>
        <dbReference type="ARBA" id="ARBA00023284"/>
    </source>
</evidence>
<keyword evidence="7" id="KW-1015">Disulfide bond</keyword>
<name>A0A5C0UJ67_9RICK</name>
<dbReference type="NCBIfam" id="TIGR01292">
    <property type="entry name" value="TRX_reduct"/>
    <property type="match status" value="1"/>
</dbReference>
<dbReference type="EC" id="1.8.1.9" evidence="9"/>
<dbReference type="PRINTS" id="PR00469">
    <property type="entry name" value="PNDRDTASEII"/>
</dbReference>
<keyword evidence="4 9" id="KW-0274">FAD</keyword>
<dbReference type="SUPFAM" id="SSF51905">
    <property type="entry name" value="FAD/NAD(P)-binding domain"/>
    <property type="match status" value="1"/>
</dbReference>
<dbReference type="PRINTS" id="PR00368">
    <property type="entry name" value="FADPNR"/>
</dbReference>
<dbReference type="PANTHER" id="PTHR48105">
    <property type="entry name" value="THIOREDOXIN REDUCTASE 1-RELATED-RELATED"/>
    <property type="match status" value="1"/>
</dbReference>
<evidence type="ECO:0000256" key="1">
    <source>
        <dbReference type="ARBA" id="ARBA00009333"/>
    </source>
</evidence>
<dbReference type="Proteomes" id="UP000323844">
    <property type="component" value="Chromosome"/>
</dbReference>
<dbReference type="AlphaFoldDB" id="A0A5C0UJ67"/>
<keyword evidence="3 9" id="KW-0285">Flavoprotein</keyword>
<gene>
    <name evidence="12" type="primary">trxB</name>
    <name evidence="12" type="ORF">FZC37_01745</name>
</gene>
<comment type="catalytic activity">
    <reaction evidence="9">
        <text>[thioredoxin]-dithiol + NADP(+) = [thioredoxin]-disulfide + NADPH + H(+)</text>
        <dbReference type="Rhea" id="RHEA:20345"/>
        <dbReference type="Rhea" id="RHEA-COMP:10698"/>
        <dbReference type="Rhea" id="RHEA-COMP:10700"/>
        <dbReference type="ChEBI" id="CHEBI:15378"/>
        <dbReference type="ChEBI" id="CHEBI:29950"/>
        <dbReference type="ChEBI" id="CHEBI:50058"/>
        <dbReference type="ChEBI" id="CHEBI:57783"/>
        <dbReference type="ChEBI" id="CHEBI:58349"/>
        <dbReference type="EC" id="1.8.1.9"/>
    </reaction>
</comment>